<comment type="subcellular location">
    <subcellularLocation>
        <location evidence="2">Nucleus</location>
        <location evidence="2">Nucleolus</location>
    </subcellularLocation>
</comment>
<dbReference type="GO" id="GO:0000462">
    <property type="term" value="P:maturation of SSU-rRNA from tricistronic rRNA transcript (SSU-rRNA, 5.8S rRNA, LSU-rRNA)"/>
    <property type="evidence" value="ECO:0007669"/>
    <property type="project" value="InterPro"/>
</dbReference>
<evidence type="ECO:0000256" key="6">
    <source>
        <dbReference type="ARBA" id="ARBA00021321"/>
    </source>
</evidence>
<feature type="compositionally biased region" description="Basic and acidic residues" evidence="14">
    <location>
        <begin position="683"/>
        <end position="699"/>
    </location>
</feature>
<keyword evidence="12" id="KW-0539">Nucleus</keyword>
<evidence type="ECO:0000256" key="9">
    <source>
        <dbReference type="ARBA" id="ARBA00023002"/>
    </source>
</evidence>
<dbReference type="SUPFAM" id="SSF48264">
    <property type="entry name" value="Cytochrome P450"/>
    <property type="match status" value="1"/>
</dbReference>
<evidence type="ECO:0000256" key="11">
    <source>
        <dbReference type="ARBA" id="ARBA00023033"/>
    </source>
</evidence>
<keyword evidence="11" id="KW-0503">Monooxygenase</keyword>
<comment type="similarity">
    <text evidence="5">Belongs to the SLX9 family.</text>
</comment>
<keyword evidence="10 13" id="KW-0408">Iron</keyword>
<evidence type="ECO:0000256" key="8">
    <source>
        <dbReference type="ARBA" id="ARBA00022723"/>
    </source>
</evidence>
<reference evidence="15 16" key="1">
    <citation type="submission" date="2016-08" db="EMBL/GenBank/DDBJ databases">
        <authorList>
            <consortium name="Lentinula edodes genome sequencing consortium"/>
            <person name="Sakamoto Y."/>
            <person name="Nakade K."/>
            <person name="Sato S."/>
            <person name="Yoshida Y."/>
            <person name="Miyazaki K."/>
            <person name="Natsume S."/>
            <person name="Konno N."/>
        </authorList>
    </citation>
    <scope>NUCLEOTIDE SEQUENCE [LARGE SCALE GENOMIC DNA]</scope>
    <source>
        <strain evidence="15 16">NBRC 111202</strain>
    </source>
</reference>
<dbReference type="InterPro" id="IPR002401">
    <property type="entry name" value="Cyt_P450_E_grp-I"/>
</dbReference>
<dbReference type="Pfam" id="PF15341">
    <property type="entry name" value="SLX9"/>
    <property type="match status" value="1"/>
</dbReference>
<evidence type="ECO:0000256" key="2">
    <source>
        <dbReference type="ARBA" id="ARBA00004604"/>
    </source>
</evidence>
<reference evidence="15 16" key="2">
    <citation type="submission" date="2017-02" db="EMBL/GenBank/DDBJ databases">
        <title>A genome survey and senescence transcriptome analysis in Lentinula edodes.</title>
        <authorList>
            <person name="Sakamoto Y."/>
            <person name="Nakade K."/>
            <person name="Sato S."/>
            <person name="Yoshida Y."/>
            <person name="Miyazaki K."/>
            <person name="Natsume S."/>
            <person name="Konno N."/>
        </authorList>
    </citation>
    <scope>NUCLEOTIDE SEQUENCE [LARGE SCALE GENOMIC DNA]</scope>
    <source>
        <strain evidence="15 16">NBRC 111202</strain>
    </source>
</reference>
<dbReference type="GO" id="GO:0005506">
    <property type="term" value="F:iron ion binding"/>
    <property type="evidence" value="ECO:0007669"/>
    <property type="project" value="InterPro"/>
</dbReference>
<evidence type="ECO:0000256" key="5">
    <source>
        <dbReference type="ARBA" id="ARBA00011022"/>
    </source>
</evidence>
<gene>
    <name evidence="15" type="ORF">LENED_011579</name>
</gene>
<dbReference type="GO" id="GO:0005730">
    <property type="term" value="C:nucleolus"/>
    <property type="evidence" value="ECO:0007669"/>
    <property type="project" value="UniProtKB-SubCell"/>
</dbReference>
<comment type="cofactor">
    <cofactor evidence="1 13">
        <name>heme</name>
        <dbReference type="ChEBI" id="CHEBI:30413"/>
    </cofactor>
</comment>
<proteinExistence type="inferred from homology"/>
<keyword evidence="16" id="KW-1185">Reference proteome</keyword>
<dbReference type="InterPro" id="IPR050364">
    <property type="entry name" value="Cytochrome_P450_fung"/>
</dbReference>
<sequence length="766" mass="86538">MFDIKMTKKTMHRFQSSASKGSYPPGPKVVNMPTLDAWVKYRDWGNKYGDLVYLPRWNTLITNDAGVAIDLLEKRARIYSDRAMSPIMKLCGGENLLSVECYSDKWRKDRRVFQQTFRQAAIGQFYPAQYNKVHEFLRELLLTPEDLTQHVNGLSQGLIPKALYGLDIGPEDALASKVAGIIDTFGKALLSGSFPAYEWFPFLIFMPSWFPGCGFKRIANECGKVVEEIYTVPFDLAMNNMQNGTRTSPIVELAMQKPQDIKEIKAMGTMSFIGAIDTTMSSISSFILVMCLHPNAQTKGQEEIDRVIGKDRLPTFEDRRHLPYVEAIYREVMRLHPPVPLGFPHISMEDDSYRCAVVANIWAMNRNPNVYQDPDRFLPERHLKSAAGPFESIDNIYAYGFGRRVCAGRYMADNTIWLTVASVLAAFTMGKAKDGNGNEIDIPGKFTNHFFRPVSFLAVKLQRIWFLLQSISECQDSQPAWRPIVGCHLAPPFLSSLRYCHCSNFKGPKLSSLGTPRSAQAGTPPCRRIRVIETRFIGIRSKSDIAREDRQRHSHNYHFHSLSIHVRSKRSTSHNASVKFTTVKSQFLEDDSGSPVAQTVEYESDPAPALKKKDKHQIKREAFLQRLELTQSPYSKSHQRRIKKKAKEQIGHGLEEIRTALESVDDSRALSTIAQDASATAGKTDKSQMKVDGDEDTPKSVHQSKVKSNQIGEGKGATLSNTQRKNALKIERLRYPLILSNPQFGSNPFQTIRTHAQNTLIKHVPT</sequence>
<comment type="caution">
    <text evidence="15">The sequence shown here is derived from an EMBL/GenBank/DDBJ whole genome shotgun (WGS) entry which is preliminary data.</text>
</comment>
<accession>A0A1Q3EQG3</accession>
<protein>
    <recommendedName>
        <fullName evidence="6">Ribosome biogenesis protein SLX9</fullName>
    </recommendedName>
</protein>
<evidence type="ECO:0000256" key="1">
    <source>
        <dbReference type="ARBA" id="ARBA00001971"/>
    </source>
</evidence>
<dbReference type="GO" id="GO:0020037">
    <property type="term" value="F:heme binding"/>
    <property type="evidence" value="ECO:0007669"/>
    <property type="project" value="InterPro"/>
</dbReference>
<feature type="binding site" description="axial binding residue" evidence="13">
    <location>
        <position position="406"/>
    </location>
    <ligand>
        <name>heme</name>
        <dbReference type="ChEBI" id="CHEBI:30413"/>
    </ligand>
    <ligandPart>
        <name>Fe</name>
        <dbReference type="ChEBI" id="CHEBI:18248"/>
    </ligandPart>
</feature>
<dbReference type="InterPro" id="IPR028160">
    <property type="entry name" value="Slx9-like"/>
</dbReference>
<dbReference type="PANTHER" id="PTHR46300">
    <property type="entry name" value="P450, PUTATIVE (EUROFUNG)-RELATED-RELATED"/>
    <property type="match status" value="1"/>
</dbReference>
<dbReference type="EMBL" id="BDGU01001074">
    <property type="protein sequence ID" value="GAW09425.1"/>
    <property type="molecule type" value="Genomic_DNA"/>
</dbReference>
<keyword evidence="9" id="KW-0560">Oxidoreductase</keyword>
<dbReference type="PANTHER" id="PTHR46300:SF7">
    <property type="entry name" value="P450, PUTATIVE (EUROFUNG)-RELATED"/>
    <property type="match status" value="1"/>
</dbReference>
<comment type="pathway">
    <text evidence="3">Secondary metabolite biosynthesis.</text>
</comment>
<evidence type="ECO:0000256" key="3">
    <source>
        <dbReference type="ARBA" id="ARBA00005179"/>
    </source>
</evidence>
<dbReference type="CDD" id="cd11065">
    <property type="entry name" value="CYP64-like"/>
    <property type="match status" value="1"/>
</dbReference>
<evidence type="ECO:0000256" key="14">
    <source>
        <dbReference type="SAM" id="MobiDB-lite"/>
    </source>
</evidence>
<evidence type="ECO:0000256" key="7">
    <source>
        <dbReference type="ARBA" id="ARBA00022617"/>
    </source>
</evidence>
<dbReference type="InterPro" id="IPR001128">
    <property type="entry name" value="Cyt_P450"/>
</dbReference>
<keyword evidence="8 13" id="KW-0479">Metal-binding</keyword>
<evidence type="ECO:0000256" key="4">
    <source>
        <dbReference type="ARBA" id="ARBA00010617"/>
    </source>
</evidence>
<dbReference type="Gene3D" id="1.10.630.10">
    <property type="entry name" value="Cytochrome P450"/>
    <property type="match status" value="1"/>
</dbReference>
<dbReference type="GO" id="GO:0030686">
    <property type="term" value="C:90S preribosome"/>
    <property type="evidence" value="ECO:0007669"/>
    <property type="project" value="InterPro"/>
</dbReference>
<keyword evidence="7 13" id="KW-0349">Heme</keyword>
<feature type="region of interest" description="Disordered" evidence="14">
    <location>
        <begin position="675"/>
        <end position="718"/>
    </location>
</feature>
<comment type="similarity">
    <text evidence="4">Belongs to the cytochrome P450 family.</text>
</comment>
<dbReference type="GO" id="GO:0016705">
    <property type="term" value="F:oxidoreductase activity, acting on paired donors, with incorporation or reduction of molecular oxygen"/>
    <property type="evidence" value="ECO:0007669"/>
    <property type="project" value="InterPro"/>
</dbReference>
<dbReference type="InterPro" id="IPR036396">
    <property type="entry name" value="Cyt_P450_sf"/>
</dbReference>
<dbReference type="AlphaFoldDB" id="A0A1Q3EQG3"/>
<feature type="compositionally biased region" description="Polar residues" evidence="14">
    <location>
        <begin position="700"/>
        <end position="711"/>
    </location>
</feature>
<name>A0A1Q3EQG3_LENED</name>
<dbReference type="GO" id="GO:0030688">
    <property type="term" value="C:preribosome, small subunit precursor"/>
    <property type="evidence" value="ECO:0007669"/>
    <property type="project" value="InterPro"/>
</dbReference>
<dbReference type="STRING" id="5353.A0A1Q3EQG3"/>
<dbReference type="Pfam" id="PF00067">
    <property type="entry name" value="p450"/>
    <property type="match status" value="1"/>
</dbReference>
<dbReference type="PRINTS" id="PR00463">
    <property type="entry name" value="EP450I"/>
</dbReference>
<evidence type="ECO:0000256" key="10">
    <source>
        <dbReference type="ARBA" id="ARBA00023004"/>
    </source>
</evidence>
<evidence type="ECO:0000256" key="12">
    <source>
        <dbReference type="ARBA" id="ARBA00023242"/>
    </source>
</evidence>
<evidence type="ECO:0000256" key="13">
    <source>
        <dbReference type="PIRSR" id="PIRSR602401-1"/>
    </source>
</evidence>
<organism evidence="15 16">
    <name type="scientific">Lentinula edodes</name>
    <name type="common">Shiitake mushroom</name>
    <name type="synonym">Lentinus edodes</name>
    <dbReference type="NCBI Taxonomy" id="5353"/>
    <lineage>
        <taxon>Eukaryota</taxon>
        <taxon>Fungi</taxon>
        <taxon>Dikarya</taxon>
        <taxon>Basidiomycota</taxon>
        <taxon>Agaricomycotina</taxon>
        <taxon>Agaricomycetes</taxon>
        <taxon>Agaricomycetidae</taxon>
        <taxon>Agaricales</taxon>
        <taxon>Marasmiineae</taxon>
        <taxon>Omphalotaceae</taxon>
        <taxon>Lentinula</taxon>
    </lineage>
</organism>
<dbReference type="Proteomes" id="UP000188533">
    <property type="component" value="Unassembled WGS sequence"/>
</dbReference>
<evidence type="ECO:0000313" key="15">
    <source>
        <dbReference type="EMBL" id="GAW09425.1"/>
    </source>
</evidence>
<evidence type="ECO:0000313" key="16">
    <source>
        <dbReference type="Proteomes" id="UP000188533"/>
    </source>
</evidence>
<dbReference type="GO" id="GO:0004497">
    <property type="term" value="F:monooxygenase activity"/>
    <property type="evidence" value="ECO:0007669"/>
    <property type="project" value="UniProtKB-KW"/>
</dbReference>